<keyword evidence="10" id="KW-1185">Reference proteome</keyword>
<proteinExistence type="inferred from homology"/>
<keyword evidence="7" id="KW-1015">Disulfide bond</keyword>
<feature type="chain" id="PRO_5034325003" description="Carboxylic ester hydrolase" evidence="8">
    <location>
        <begin position="18"/>
        <end position="509"/>
    </location>
</feature>
<keyword evidence="3" id="KW-0479">Metal-binding</keyword>
<dbReference type="InterPro" id="IPR029058">
    <property type="entry name" value="AB_hydrolase_fold"/>
</dbReference>
<sequence>MAVKSGLLLLLPCTALSTVVAPTASNCIADALPTPSVFGASVLSIDAFESTLESTSVSFCNVTLTYTHPGQDDLIKVWLGLPSAWNGRFQGVGGGGWATGFPSEMVPAISQGYATVSTDGGHDAVGQTTDSWALLSPGNVNLYALQNLASVALNDMTVLGKQMTEAYYGKPISKSYWAGCSTGGRQGLVMAQRYPDAYDGILAPAPAVNWAELIPAMFWPQWVMHKLGYFAPQCELDAITAAAISACDELDGLKDGIVGLTGLCDFDPNTVVGQQYTCGNITGSISTEAAEIARATWTGATDGQGNVQWPGIAPGAPLSALAGTTCDSNGRNCTGTPFPVSTDWHRLFIKKDSTFDPYNYTQAAWNAAFHASVQQYTSTLGTSDPDLSEFKNAGGKIITWHGMADRSIPFNNTLIYYDRVLALDANATDFYRVYLAPGVDHCAGGVGAAPTDPLVALVSWVEDGVVPRVLAANRTVDGSMWKRELCLYPLVSIYKGGDPAAAASYSCER</sequence>
<evidence type="ECO:0000313" key="9">
    <source>
        <dbReference type="EMBL" id="KAF9693089.1"/>
    </source>
</evidence>
<evidence type="ECO:0000256" key="1">
    <source>
        <dbReference type="ARBA" id="ARBA00006249"/>
    </source>
</evidence>
<evidence type="ECO:0000256" key="8">
    <source>
        <dbReference type="RuleBase" id="RU361238"/>
    </source>
</evidence>
<keyword evidence="5 8" id="KW-0378">Hydrolase</keyword>
<dbReference type="EMBL" id="RZGK01000016">
    <property type="protein sequence ID" value="KAF9693089.1"/>
    <property type="molecule type" value="Genomic_DNA"/>
</dbReference>
<dbReference type="OrthoDB" id="3039123at2759"/>
<name>A0A8H7IXT1_9PLEO</name>
<dbReference type="SUPFAM" id="SSF53474">
    <property type="entry name" value="alpha/beta-Hydrolases"/>
    <property type="match status" value="1"/>
</dbReference>
<reference evidence="9" key="1">
    <citation type="submission" date="2018-12" db="EMBL/GenBank/DDBJ databases">
        <authorList>
            <person name="Syme R.A."/>
            <person name="Farfan-Caceres L."/>
            <person name="Lichtenzveig J."/>
        </authorList>
    </citation>
    <scope>NUCLEOTIDE SEQUENCE</scope>
    <source>
        <strain evidence="9">Al4</strain>
    </source>
</reference>
<dbReference type="Pfam" id="PF07519">
    <property type="entry name" value="Tannase"/>
    <property type="match status" value="1"/>
</dbReference>
<evidence type="ECO:0000256" key="6">
    <source>
        <dbReference type="ARBA" id="ARBA00022837"/>
    </source>
</evidence>
<gene>
    <name evidence="9" type="ORF">EKO04_008843</name>
</gene>
<protein>
    <recommendedName>
        <fullName evidence="8">Carboxylic ester hydrolase</fullName>
        <ecNumber evidence="8">3.1.1.-</ecNumber>
    </recommendedName>
</protein>
<keyword evidence="4 8" id="KW-0732">Signal</keyword>
<dbReference type="PANTHER" id="PTHR33938:SF8">
    <property type="entry name" value="CARBOXYLIC ESTER HYDROLASE"/>
    <property type="match status" value="1"/>
</dbReference>
<evidence type="ECO:0000256" key="7">
    <source>
        <dbReference type="ARBA" id="ARBA00023157"/>
    </source>
</evidence>
<evidence type="ECO:0000256" key="4">
    <source>
        <dbReference type="ARBA" id="ARBA00022729"/>
    </source>
</evidence>
<keyword evidence="2" id="KW-0719">Serine esterase</keyword>
<comment type="caution">
    <text evidence="9">The sequence shown here is derived from an EMBL/GenBank/DDBJ whole genome shotgun (WGS) entry which is preliminary data.</text>
</comment>
<keyword evidence="6" id="KW-0106">Calcium</keyword>
<dbReference type="AlphaFoldDB" id="A0A8H7IXT1"/>
<evidence type="ECO:0000256" key="5">
    <source>
        <dbReference type="ARBA" id="ARBA00022801"/>
    </source>
</evidence>
<feature type="signal peptide" evidence="8">
    <location>
        <begin position="1"/>
        <end position="17"/>
    </location>
</feature>
<evidence type="ECO:0000256" key="2">
    <source>
        <dbReference type="ARBA" id="ARBA00022487"/>
    </source>
</evidence>
<organism evidence="9 10">
    <name type="scientific">Ascochyta lentis</name>
    <dbReference type="NCBI Taxonomy" id="205686"/>
    <lineage>
        <taxon>Eukaryota</taxon>
        <taxon>Fungi</taxon>
        <taxon>Dikarya</taxon>
        <taxon>Ascomycota</taxon>
        <taxon>Pezizomycotina</taxon>
        <taxon>Dothideomycetes</taxon>
        <taxon>Pleosporomycetidae</taxon>
        <taxon>Pleosporales</taxon>
        <taxon>Pleosporineae</taxon>
        <taxon>Didymellaceae</taxon>
        <taxon>Ascochyta</taxon>
    </lineage>
</organism>
<dbReference type="Proteomes" id="UP000651452">
    <property type="component" value="Unassembled WGS sequence"/>
</dbReference>
<dbReference type="GO" id="GO:0046872">
    <property type="term" value="F:metal ion binding"/>
    <property type="evidence" value="ECO:0007669"/>
    <property type="project" value="UniProtKB-KW"/>
</dbReference>
<reference evidence="9" key="2">
    <citation type="submission" date="2020-09" db="EMBL/GenBank/DDBJ databases">
        <title>Reference genome assembly for Australian Ascochyta lentis isolate Al4.</title>
        <authorList>
            <person name="Lee R.C."/>
            <person name="Farfan-Caceres L.M."/>
            <person name="Debler J.W."/>
            <person name="Williams A.H."/>
            <person name="Henares B.M."/>
        </authorList>
    </citation>
    <scope>NUCLEOTIDE SEQUENCE</scope>
    <source>
        <strain evidence="9">Al4</strain>
    </source>
</reference>
<dbReference type="EC" id="3.1.1.-" evidence="8"/>
<evidence type="ECO:0000313" key="10">
    <source>
        <dbReference type="Proteomes" id="UP000651452"/>
    </source>
</evidence>
<comment type="similarity">
    <text evidence="1 8">Belongs to the tannase family.</text>
</comment>
<evidence type="ECO:0000256" key="3">
    <source>
        <dbReference type="ARBA" id="ARBA00022723"/>
    </source>
</evidence>
<dbReference type="PANTHER" id="PTHR33938">
    <property type="entry name" value="FERULOYL ESTERASE B-RELATED"/>
    <property type="match status" value="1"/>
</dbReference>
<accession>A0A8H7IXT1</accession>
<dbReference type="Gene3D" id="3.40.50.1820">
    <property type="entry name" value="alpha/beta hydrolase"/>
    <property type="match status" value="1"/>
</dbReference>
<dbReference type="InterPro" id="IPR011118">
    <property type="entry name" value="Tannase/feruloyl_esterase"/>
</dbReference>
<dbReference type="GO" id="GO:0030600">
    <property type="term" value="F:feruloyl esterase activity"/>
    <property type="evidence" value="ECO:0007669"/>
    <property type="project" value="UniProtKB-ARBA"/>
</dbReference>